<name>A0A9C6WX26_FRAOC</name>
<dbReference type="OrthoDB" id="8197201at2759"/>
<dbReference type="KEGG" id="foc:113208141"/>
<organism evidence="1 2">
    <name type="scientific">Frankliniella occidentalis</name>
    <name type="common">Western flower thrips</name>
    <name type="synonym">Euthrips occidentalis</name>
    <dbReference type="NCBI Taxonomy" id="133901"/>
    <lineage>
        <taxon>Eukaryota</taxon>
        <taxon>Metazoa</taxon>
        <taxon>Ecdysozoa</taxon>
        <taxon>Arthropoda</taxon>
        <taxon>Hexapoda</taxon>
        <taxon>Insecta</taxon>
        <taxon>Pterygota</taxon>
        <taxon>Neoptera</taxon>
        <taxon>Paraneoptera</taxon>
        <taxon>Thysanoptera</taxon>
        <taxon>Terebrantia</taxon>
        <taxon>Thripoidea</taxon>
        <taxon>Thripidae</taxon>
        <taxon>Frankliniella</taxon>
    </lineage>
</organism>
<keyword evidence="1" id="KW-1185">Reference proteome</keyword>
<evidence type="ECO:0000313" key="2">
    <source>
        <dbReference type="RefSeq" id="XP_052121565.1"/>
    </source>
</evidence>
<dbReference type="RefSeq" id="XP_052121565.1">
    <property type="nucleotide sequence ID" value="XM_052265605.1"/>
</dbReference>
<dbReference type="Proteomes" id="UP000504606">
    <property type="component" value="Unplaced"/>
</dbReference>
<proteinExistence type="predicted"/>
<reference evidence="2" key="1">
    <citation type="submission" date="2025-08" db="UniProtKB">
        <authorList>
            <consortium name="RefSeq"/>
        </authorList>
    </citation>
    <scope>IDENTIFICATION</scope>
    <source>
        <tissue evidence="2">Whole organism</tissue>
    </source>
</reference>
<accession>A0A9C6WX26</accession>
<gene>
    <name evidence="2" type="primary">LOC113208141</name>
</gene>
<dbReference type="AlphaFoldDB" id="A0A9C6WX26"/>
<sequence>MFANSEIMDRRRCMLRRYAASCDNNSARLRLIEMMDQREQRCPCGCPGMQFHEERDAIKIKTKEKHSSNVHEDKVFGFEVLRFQGKHYCPEKIAPIWKKDCRMWLWKCSTQDKNKPNKRVEKEPRGC</sequence>
<protein>
    <submittedName>
        <fullName evidence="2">Uncharacterized protein LOC113208141 isoform X1</fullName>
    </submittedName>
</protein>
<dbReference type="GeneID" id="113208141"/>
<evidence type="ECO:0000313" key="1">
    <source>
        <dbReference type="Proteomes" id="UP000504606"/>
    </source>
</evidence>